<evidence type="ECO:0000256" key="1">
    <source>
        <dbReference type="SAM" id="Phobius"/>
    </source>
</evidence>
<protein>
    <recommendedName>
        <fullName evidence="4">DUF3137 domain-containing protein</fullName>
    </recommendedName>
</protein>
<keyword evidence="1" id="KW-0472">Membrane</keyword>
<dbReference type="Proteomes" id="UP000190827">
    <property type="component" value="Unassembled WGS sequence"/>
</dbReference>
<sequence>MTAPTTRTATLDTRPLTERIDRRALREYRAGLPGEVRPPLMAAIWPAVVLAVLPVLFLSAWWFVLEDGSIPDEPWDRSALILLPYLALPVGMLVLLVRAVRRRSGVRQYRLDRFARANGLSYRPFAIPVALPGLIFTMGGTSVVRDLLWRGGRSPLSVGNQRTTIGSGRNRKEHRWGYVALRLPVALPHIVLDAAGNNSLLHPRLPVAYAKDQRLSLEGDFDRHFELYCPRGYETDALYLFTPDIMARFIDTVAELDVEIVDDHLFLYSPKDLSTLDPEVWTWLMSVVDILTERIAQWERWRDRRLEPVDAATMPGSFPLIRPPRGVAGQGRRLSRRTGWWWVIGLALAVYGWYLIIGDAVRAITGG</sequence>
<evidence type="ECO:0000313" key="3">
    <source>
        <dbReference type="Proteomes" id="UP000190827"/>
    </source>
</evidence>
<keyword evidence="1" id="KW-1133">Transmembrane helix</keyword>
<proteinExistence type="predicted"/>
<comment type="caution">
    <text evidence="2">The sequence shown here is derived from an EMBL/GenBank/DDBJ whole genome shotgun (WGS) entry which is preliminary data.</text>
</comment>
<name>A0ABY1LFV2_9MICO</name>
<keyword evidence="3" id="KW-1185">Reference proteome</keyword>
<feature type="transmembrane region" description="Helical" evidence="1">
    <location>
        <begin position="42"/>
        <end position="64"/>
    </location>
</feature>
<keyword evidence="1" id="KW-0812">Transmembrane</keyword>
<evidence type="ECO:0008006" key="4">
    <source>
        <dbReference type="Google" id="ProtNLM"/>
    </source>
</evidence>
<evidence type="ECO:0000313" key="2">
    <source>
        <dbReference type="EMBL" id="SKC36315.1"/>
    </source>
</evidence>
<accession>A0ABY1LFV2</accession>
<organism evidence="2 3">
    <name type="scientific">Plantibacter cousiniae</name>
    <name type="common">nom. nud.</name>
    <dbReference type="NCBI Taxonomy" id="199709"/>
    <lineage>
        <taxon>Bacteria</taxon>
        <taxon>Bacillati</taxon>
        <taxon>Actinomycetota</taxon>
        <taxon>Actinomycetes</taxon>
        <taxon>Micrococcales</taxon>
        <taxon>Microbacteriaceae</taxon>
        <taxon>Plantibacter</taxon>
    </lineage>
</organism>
<dbReference type="RefSeq" id="WP_079704268.1">
    <property type="nucleotide sequence ID" value="NZ_FUZO01000001.1"/>
</dbReference>
<gene>
    <name evidence="2" type="ORF">SAMN06295973_0126</name>
</gene>
<dbReference type="EMBL" id="FUZO01000001">
    <property type="protein sequence ID" value="SKC36315.1"/>
    <property type="molecule type" value="Genomic_DNA"/>
</dbReference>
<feature type="transmembrane region" description="Helical" evidence="1">
    <location>
        <begin position="339"/>
        <end position="357"/>
    </location>
</feature>
<feature type="transmembrane region" description="Helical" evidence="1">
    <location>
        <begin position="79"/>
        <end position="100"/>
    </location>
</feature>
<reference evidence="2 3" key="1">
    <citation type="submission" date="2017-02" db="EMBL/GenBank/DDBJ databases">
        <authorList>
            <person name="Varghese N."/>
            <person name="Submissions S."/>
        </authorList>
    </citation>
    <scope>NUCLEOTIDE SEQUENCE [LARGE SCALE GENOMIC DNA]</scope>
    <source>
        <strain evidence="2 3">VKM Ac-1787</strain>
    </source>
</reference>